<evidence type="ECO:0000256" key="2">
    <source>
        <dbReference type="ARBA" id="ARBA00022737"/>
    </source>
</evidence>
<gene>
    <name evidence="4" type="ORF">SNEC2469_LOCUS19410</name>
</gene>
<protein>
    <submittedName>
        <fullName evidence="4">Uncharacterized protein</fullName>
    </submittedName>
</protein>
<proteinExistence type="predicted"/>
<sequence>MVRGAEECDDFNDYGGDGCSAVCLWEIKEVASWSQTEVMVTIRPLGQLCRIYNARKHQTFEDTTYHLQNTILTGDVSEPDSVRIHVEVVDGSIAIRPLVELYLEKGRNDSVWEAIVQRETGVRFYPYSNNMKDTIISGTYFEVDRFLRHYLYIAPDPDFSGYVQVLFAVTSGMVLNHGAEECKYSTVIQVVAVYDDPASVIVPEEVQTNGFHCLAGSPSCPLGGISLYDPDCEMAVDGSCYLRLELNVTAGQLSIPGHPDGWQEVFPGMMGHAAGLNAALDRLVFFPPSLPEEDSIFHVTVNRVIERTIATPPSLLPASTSLALSIKIQPADTPPTVGLASGQPFHGALFVVEGSKPYQFTNIVFEPPGASSTTCVVELRVSRGILFLGDTEGLWFADGTNNGESRLRFVGDSSDIRNRFLADVRYAWDDNDCSNLEQFNISVDSGEHQALTLISMLVLPSCQGYEVEWLGGALTLEEDSEISIGHLAVSTKDLDLFLVVDVKHPQDVAGDCKVVRWPEAVPSFMPGRECHLDGLIGDLSDTLQHLVYKPPPDFVGHIQLQFVIYRAEVKDEILGVESSRGMPITISVDIEVTGVNDAPALELDLDSYTFEEDTDDYVSLGPMFVSDSDAGQNLMSFRFELVSGHEWNRLMMCGLVGVEIEEPWENMLDEAGCLDMGTSLIHFNTTVENFNSMQTGPGRLQFKPAPDWHGSAMINITVDDKGSAHGEQHRLTVQRSLYVVVEPMIDKPKLSILCPEALPFLGYGRTCLEVRECFALNASLDTHDTGLSFWMVIEASDPGVGISLEDRAPVQVWREGTSTVQVSGLYHNVQQALRALIFRPPVHLFAAPDDPDVFEFNVSIQAFAIGERFNEPLPLDPGLIHARPGLHHGKPYPSDSIDFPVVIRRVNRAPLIFVDVDHYSATQMQDDVNLYGVSVIDPDARAQDEFEVVISVESDSGGGAVAFAGTQGTYVQKRMTLAELNVELQDLFFIFRDVNWYGTTGVSISVSDLGNRGWNINRYSDMYHEDISPQSVALKGGTMTIVPEDTLWHHSLFAQDFTWELYGKVMPSVDDIRPTTFGTTPPPPTFQPYDLESAFDGLLFRNDYLGDNISAGVDDPSWGAENASDRPLCSFSIGSDGRLKFTLLSEEGRLQGTGRAFLEEGTWYHLALIVRRRSRDVDIPPAESEADTTLGEVAIYVDKKLDAAYRWRAPQRFVGPTRRSALQVSVGKSDGLVLSRARLWPRALEAGDLAQCAEPLGSVAGGPEGLGDARPRETLRPFPHLVGAEALDSPALSFSFGGSLAEASRRAHVLSTGSWSFVADSPPACLGLTQAPYDNFFEYCVAYDHAFSRNMGEGNTGEPYYFWQSPQAYQSLDMQLYASAGVKSVEAGELTAGTFLSVHRSFVNEPPRIVMLEPRSGLLHVFEDHANFMSFMVKHKAAENLVDRDLTVFLSTSHGRVRTISSAAIPKSSLDGKRVEFTAKLHELNAFLSQLQYLPDPNYNGPDLMDMLVTDGEFSVNTSVQVEIETMSDPITIVCPPAVDLFEGQMEVPIGTNISIRDHEPIPGFDDESSRVGVEIFAGDGGLDLLLEAVPHLAADLREALDEVRNDTYDAQAADDSNRSSPGVPALVFNTTLAGFRAALRALVFTPFPELYHGVVHLEVRVIALETEEETRCEIGLIVHPVNSAPEIAVDESRLLSATNGGLVKPHKDIHLHGVIRLSDPDEENFSGGWFVQRVHSARLKLRASCGTLSFLMAGPQDYVLGVQNGSIAGTEGITFHSGDGAHDTDMDVTSTLRNLNLQLSRLFYHSGGDCRGENITIAVELDDLGNYGAYKDEMGNYGHPHPIVVTNEVYFQVLEF</sequence>
<organism evidence="4 5">
    <name type="scientific">Symbiodinium necroappetens</name>
    <dbReference type="NCBI Taxonomy" id="1628268"/>
    <lineage>
        <taxon>Eukaryota</taxon>
        <taxon>Sar</taxon>
        <taxon>Alveolata</taxon>
        <taxon>Dinophyceae</taxon>
        <taxon>Suessiales</taxon>
        <taxon>Symbiodiniaceae</taxon>
        <taxon>Symbiodinium</taxon>
    </lineage>
</organism>
<evidence type="ECO:0000256" key="3">
    <source>
        <dbReference type="ARBA" id="ARBA00023157"/>
    </source>
</evidence>
<dbReference type="OrthoDB" id="417091at2759"/>
<keyword evidence="2" id="KW-0677">Repeat</keyword>
<dbReference type="Proteomes" id="UP000601435">
    <property type="component" value="Unassembled WGS sequence"/>
</dbReference>
<comment type="caution">
    <text evidence="4">The sequence shown here is derived from an EMBL/GenBank/DDBJ whole genome shotgun (WGS) entry which is preliminary data.</text>
</comment>
<keyword evidence="3" id="KW-1015">Disulfide bond</keyword>
<name>A0A812WKL1_9DINO</name>
<dbReference type="NCBIfam" id="TIGR02232">
    <property type="entry name" value="myxo_disulf_rpt"/>
    <property type="match status" value="1"/>
</dbReference>
<keyword evidence="5" id="KW-1185">Reference proteome</keyword>
<evidence type="ECO:0000313" key="5">
    <source>
        <dbReference type="Proteomes" id="UP000601435"/>
    </source>
</evidence>
<evidence type="ECO:0000256" key="1">
    <source>
        <dbReference type="ARBA" id="ARBA00022729"/>
    </source>
</evidence>
<dbReference type="InterPro" id="IPR011936">
    <property type="entry name" value="Myxo_disulph_rpt"/>
</dbReference>
<evidence type="ECO:0000313" key="4">
    <source>
        <dbReference type="EMBL" id="CAE7676399.1"/>
    </source>
</evidence>
<reference evidence="4" key="1">
    <citation type="submission" date="2021-02" db="EMBL/GenBank/DDBJ databases">
        <authorList>
            <person name="Dougan E. K."/>
            <person name="Rhodes N."/>
            <person name="Thang M."/>
            <person name="Chan C."/>
        </authorList>
    </citation>
    <scope>NUCLEOTIDE SEQUENCE</scope>
</reference>
<accession>A0A812WKL1</accession>
<dbReference type="EMBL" id="CAJNJA010033230">
    <property type="protein sequence ID" value="CAE7676399.1"/>
    <property type="molecule type" value="Genomic_DNA"/>
</dbReference>
<keyword evidence="1" id="KW-0732">Signal</keyword>